<sequence length="79" mass="9122">MFSPGHKSPTFLKTKCHIISTPLHVQFTNQVHWSQLYHHFHQPNLLEVPPLELVLVVATQVIGLESSNKKKRESYVMAF</sequence>
<reference evidence="1" key="1">
    <citation type="submission" date="2013-07" db="EMBL/GenBank/DDBJ databases">
        <title>The genome of Eucalyptus grandis.</title>
        <authorList>
            <person name="Schmutz J."/>
            <person name="Hayes R."/>
            <person name="Myburg A."/>
            <person name="Tuskan G."/>
            <person name="Grattapaglia D."/>
            <person name="Rokhsar D.S."/>
        </authorList>
    </citation>
    <scope>NUCLEOTIDE SEQUENCE</scope>
    <source>
        <tissue evidence="1">Leaf extractions</tissue>
    </source>
</reference>
<proteinExistence type="predicted"/>
<accession>A0A059BKQ3</accession>
<dbReference type="AlphaFoldDB" id="A0A059BKQ3"/>
<gene>
    <name evidence="1" type="ORF">EUGRSUZ_F00457</name>
</gene>
<evidence type="ECO:0000313" key="1">
    <source>
        <dbReference type="EMBL" id="KCW66688.1"/>
    </source>
</evidence>
<dbReference type="EMBL" id="KK198758">
    <property type="protein sequence ID" value="KCW66688.1"/>
    <property type="molecule type" value="Genomic_DNA"/>
</dbReference>
<name>A0A059BKQ3_EUCGR</name>
<dbReference type="Gramene" id="KCW66688">
    <property type="protein sequence ID" value="KCW66688"/>
    <property type="gene ID" value="EUGRSUZ_F00457"/>
</dbReference>
<protein>
    <submittedName>
        <fullName evidence="1">Uncharacterized protein</fullName>
    </submittedName>
</protein>
<dbReference type="InParanoid" id="A0A059BKQ3"/>
<organism evidence="1">
    <name type="scientific">Eucalyptus grandis</name>
    <name type="common">Flooded gum</name>
    <dbReference type="NCBI Taxonomy" id="71139"/>
    <lineage>
        <taxon>Eukaryota</taxon>
        <taxon>Viridiplantae</taxon>
        <taxon>Streptophyta</taxon>
        <taxon>Embryophyta</taxon>
        <taxon>Tracheophyta</taxon>
        <taxon>Spermatophyta</taxon>
        <taxon>Magnoliopsida</taxon>
        <taxon>eudicotyledons</taxon>
        <taxon>Gunneridae</taxon>
        <taxon>Pentapetalae</taxon>
        <taxon>rosids</taxon>
        <taxon>malvids</taxon>
        <taxon>Myrtales</taxon>
        <taxon>Myrtaceae</taxon>
        <taxon>Myrtoideae</taxon>
        <taxon>Eucalypteae</taxon>
        <taxon>Eucalyptus</taxon>
    </lineage>
</organism>